<dbReference type="Proteomes" id="UP001627154">
    <property type="component" value="Unassembled WGS sequence"/>
</dbReference>
<comment type="caution">
    <text evidence="1">The sequence shown here is derived from an EMBL/GenBank/DDBJ whole genome shotgun (WGS) entry which is preliminary data.</text>
</comment>
<name>A0ABD2X921_9HYME</name>
<sequence>MDSIKYALVANDTWPRAHYNCSLSTQITDYSAQSVHVCTYRKIDHNTQTAHVALFIYTLLKSLHEKQAVGEISKAK</sequence>
<reference evidence="1 2" key="1">
    <citation type="journal article" date="2024" name="bioRxiv">
        <title>A reference genome for Trichogramma kaykai: A tiny desert-dwelling parasitoid wasp with competing sex-ratio distorters.</title>
        <authorList>
            <person name="Culotta J."/>
            <person name="Lindsey A.R."/>
        </authorList>
    </citation>
    <scope>NUCLEOTIDE SEQUENCE [LARGE SCALE GENOMIC DNA]</scope>
    <source>
        <strain evidence="1 2">KSX58</strain>
    </source>
</reference>
<evidence type="ECO:0000313" key="2">
    <source>
        <dbReference type="Proteomes" id="UP001627154"/>
    </source>
</evidence>
<accession>A0ABD2X921</accession>
<dbReference type="EMBL" id="JBJJXI010000043">
    <property type="protein sequence ID" value="KAL3401842.1"/>
    <property type="molecule type" value="Genomic_DNA"/>
</dbReference>
<evidence type="ECO:0000313" key="1">
    <source>
        <dbReference type="EMBL" id="KAL3401842.1"/>
    </source>
</evidence>
<keyword evidence="2" id="KW-1185">Reference proteome</keyword>
<proteinExistence type="predicted"/>
<organism evidence="1 2">
    <name type="scientific">Trichogramma kaykai</name>
    <dbReference type="NCBI Taxonomy" id="54128"/>
    <lineage>
        <taxon>Eukaryota</taxon>
        <taxon>Metazoa</taxon>
        <taxon>Ecdysozoa</taxon>
        <taxon>Arthropoda</taxon>
        <taxon>Hexapoda</taxon>
        <taxon>Insecta</taxon>
        <taxon>Pterygota</taxon>
        <taxon>Neoptera</taxon>
        <taxon>Endopterygota</taxon>
        <taxon>Hymenoptera</taxon>
        <taxon>Apocrita</taxon>
        <taxon>Proctotrupomorpha</taxon>
        <taxon>Chalcidoidea</taxon>
        <taxon>Trichogrammatidae</taxon>
        <taxon>Trichogramma</taxon>
    </lineage>
</organism>
<dbReference type="AlphaFoldDB" id="A0ABD2X921"/>
<protein>
    <submittedName>
        <fullName evidence="1">Uncharacterized protein</fullName>
    </submittedName>
</protein>
<gene>
    <name evidence="1" type="ORF">TKK_005189</name>
</gene>